<keyword evidence="3" id="KW-1185">Reference proteome</keyword>
<evidence type="ECO:0000313" key="2">
    <source>
        <dbReference type="EMBL" id="MBV7266779.1"/>
    </source>
</evidence>
<reference evidence="2 3" key="1">
    <citation type="submission" date="2021-04" db="EMBL/GenBank/DDBJ databases">
        <authorList>
            <person name="Pira H."/>
            <person name="Risdian C."/>
            <person name="Wink J."/>
        </authorList>
    </citation>
    <scope>NUCLEOTIDE SEQUENCE [LARGE SCALE GENOMIC DNA]</scope>
    <source>
        <strain evidence="2 3">WH131</strain>
    </source>
</reference>
<keyword evidence="1" id="KW-0732">Signal</keyword>
<evidence type="ECO:0000313" key="3">
    <source>
        <dbReference type="Proteomes" id="UP000699975"/>
    </source>
</evidence>
<gene>
    <name evidence="2" type="ORF">KCG45_11360</name>
</gene>
<protein>
    <recommendedName>
        <fullName evidence="4">OmpA-like domain-containing protein</fullName>
    </recommendedName>
</protein>
<proteinExistence type="predicted"/>
<evidence type="ECO:0008006" key="4">
    <source>
        <dbReference type="Google" id="ProtNLM"/>
    </source>
</evidence>
<feature type="signal peptide" evidence="1">
    <location>
        <begin position="1"/>
        <end position="19"/>
    </location>
</feature>
<feature type="chain" id="PRO_5047527459" description="OmpA-like domain-containing protein" evidence="1">
    <location>
        <begin position="20"/>
        <end position="154"/>
    </location>
</feature>
<dbReference type="RefSeq" id="WP_218317326.1">
    <property type="nucleotide sequence ID" value="NZ_JAGSPB010000002.1"/>
</dbReference>
<evidence type="ECO:0000256" key="1">
    <source>
        <dbReference type="SAM" id="SignalP"/>
    </source>
</evidence>
<accession>A0ABS6SP26</accession>
<organism evidence="2 3">
    <name type="scientific">Erythrobacter ani</name>
    <dbReference type="NCBI Taxonomy" id="2827235"/>
    <lineage>
        <taxon>Bacteria</taxon>
        <taxon>Pseudomonadati</taxon>
        <taxon>Pseudomonadota</taxon>
        <taxon>Alphaproteobacteria</taxon>
        <taxon>Sphingomonadales</taxon>
        <taxon>Erythrobacteraceae</taxon>
        <taxon>Erythrobacter/Porphyrobacter group</taxon>
        <taxon>Erythrobacter</taxon>
    </lineage>
</organism>
<sequence length="154" mass="16495">MHKLACLLALVALVAPLSAKDSLGVYSDWAAFSDGDAQNCYAIAKATNRDLGVAYATIATWPARNVRNQIHIKLSREAPASGRVRLRVGRAGFNLVAEGRSAWAEDRQMDAAIVAALRSANSMQVRVRGYTDRYNLSGVATAMDAAVIGCSRRG</sequence>
<comment type="caution">
    <text evidence="2">The sequence shown here is derived from an EMBL/GenBank/DDBJ whole genome shotgun (WGS) entry which is preliminary data.</text>
</comment>
<dbReference type="Proteomes" id="UP000699975">
    <property type="component" value="Unassembled WGS sequence"/>
</dbReference>
<name>A0ABS6SP26_9SPHN</name>
<dbReference type="EMBL" id="JAGSPB010000002">
    <property type="protein sequence ID" value="MBV7266779.1"/>
    <property type="molecule type" value="Genomic_DNA"/>
</dbReference>